<evidence type="ECO:0000313" key="2">
    <source>
        <dbReference type="EMBL" id="MFC5988121.1"/>
    </source>
</evidence>
<dbReference type="SUPFAM" id="SSF55383">
    <property type="entry name" value="Copper amine oxidase, domain N"/>
    <property type="match status" value="1"/>
</dbReference>
<dbReference type="Proteomes" id="UP001596250">
    <property type="component" value="Unassembled WGS sequence"/>
</dbReference>
<dbReference type="InterPro" id="IPR036582">
    <property type="entry name" value="Mao_N_sf"/>
</dbReference>
<dbReference type="Gene3D" id="3.30.457.10">
    <property type="entry name" value="Copper amine oxidase-like, N-terminal domain"/>
    <property type="match status" value="1"/>
</dbReference>
<comment type="caution">
    <text evidence="2">The sequence shown here is derived from an EMBL/GenBank/DDBJ whole genome shotgun (WGS) entry which is preliminary data.</text>
</comment>
<gene>
    <name evidence="2" type="ORF">ACFPXP_17095</name>
</gene>
<sequence>MLKKSIIVALTIALGFTIMPIGGPSKTAAAKNPSCSLSVDQLESAVQFLENLLNDYEWNMDIANDPFHADYREDHIRLALSALDMALSQMDQITGLIAQLSVCEGDDAEDLPALEQALNAFLELIHHPTLMDTEHGQTGAYFRKYGSSMLSIFQLREHPTYSALYENLLADPSGRFKETVELIENNFEANLLDISLFRIPSLDEDASTAHNMTVAADGIYNFKNLLKTMFEDYEMLKNSPDFDPNAKYSFLKSAVSTLDDNLLSNVKTMGVKTFIQTFIQETVTRKQMSPEQQQFGDTIAGDLASLMVSMTDPVSFGLAYGELVHDINDYNVKHLKAVAEGMEGSELETHRQNIQLLNAATNYTYNVQRKFNSPGVSQRDFIAYFKQQTEQLGEELNTIYNIDPNELKIYYKGERLLTNNQPFIQNNTTMVPLRLIVEKLGIDITWNSKEQTISFVTDRMHIFQGKEAEIVMTVGETLVKLGPYYSSLEVPPVVKNGVTYVPLRVMSEYIGLKVTWIDESNSIVLE</sequence>
<name>A0ABW1ISY6_9BACL</name>
<accession>A0ABW1ISY6</accession>
<organism evidence="2 3">
    <name type="scientific">Marinicrinis lubricantis</name>
    <dbReference type="NCBI Taxonomy" id="2086470"/>
    <lineage>
        <taxon>Bacteria</taxon>
        <taxon>Bacillati</taxon>
        <taxon>Bacillota</taxon>
        <taxon>Bacilli</taxon>
        <taxon>Bacillales</taxon>
        <taxon>Paenibacillaceae</taxon>
    </lineage>
</organism>
<dbReference type="RefSeq" id="WP_379895565.1">
    <property type="nucleotide sequence ID" value="NZ_CBCSCT010000021.1"/>
</dbReference>
<dbReference type="EMBL" id="JBHSQV010000176">
    <property type="protein sequence ID" value="MFC5988121.1"/>
    <property type="molecule type" value="Genomic_DNA"/>
</dbReference>
<evidence type="ECO:0000259" key="1">
    <source>
        <dbReference type="Pfam" id="PF07833"/>
    </source>
</evidence>
<proteinExistence type="predicted"/>
<feature type="domain" description="Copper amine oxidase-like N-terminal" evidence="1">
    <location>
        <begin position="412"/>
        <end position="524"/>
    </location>
</feature>
<reference evidence="3" key="1">
    <citation type="journal article" date="2019" name="Int. J. Syst. Evol. Microbiol.">
        <title>The Global Catalogue of Microorganisms (GCM) 10K type strain sequencing project: providing services to taxonomists for standard genome sequencing and annotation.</title>
        <authorList>
            <consortium name="The Broad Institute Genomics Platform"/>
            <consortium name="The Broad Institute Genome Sequencing Center for Infectious Disease"/>
            <person name="Wu L."/>
            <person name="Ma J."/>
        </authorList>
    </citation>
    <scope>NUCLEOTIDE SEQUENCE [LARGE SCALE GENOMIC DNA]</scope>
    <source>
        <strain evidence="3">CCM 8749</strain>
    </source>
</reference>
<evidence type="ECO:0000313" key="3">
    <source>
        <dbReference type="Proteomes" id="UP001596250"/>
    </source>
</evidence>
<protein>
    <submittedName>
        <fullName evidence="2">Copper amine oxidase N-terminal domain-containing protein</fullName>
    </submittedName>
</protein>
<dbReference type="Pfam" id="PF07833">
    <property type="entry name" value="Cu_amine_oxidN1"/>
    <property type="match status" value="1"/>
</dbReference>
<keyword evidence="3" id="KW-1185">Reference proteome</keyword>
<dbReference type="InterPro" id="IPR012854">
    <property type="entry name" value="Cu_amine_oxidase-like_N"/>
</dbReference>